<dbReference type="PANTHER" id="PTHR12526">
    <property type="entry name" value="GLYCOSYLTRANSFERASE"/>
    <property type="match status" value="1"/>
</dbReference>
<feature type="domain" description="Glycosyltransferase subfamily 4-like N-terminal" evidence="4">
    <location>
        <begin position="14"/>
        <end position="157"/>
    </location>
</feature>
<dbReference type="Gene3D" id="3.40.50.2000">
    <property type="entry name" value="Glycogen Phosphorylase B"/>
    <property type="match status" value="2"/>
</dbReference>
<dbReference type="InterPro" id="IPR001296">
    <property type="entry name" value="Glyco_trans_1"/>
</dbReference>
<dbReference type="Proteomes" id="UP000316181">
    <property type="component" value="Unassembled WGS sequence"/>
</dbReference>
<name>A0A542SLP3_9MICO</name>
<gene>
    <name evidence="5" type="ORF">FB389_0180</name>
</gene>
<keyword evidence="2 5" id="KW-0808">Transferase</keyword>
<dbReference type="Pfam" id="PF13439">
    <property type="entry name" value="Glyco_transf_4"/>
    <property type="match status" value="1"/>
</dbReference>
<dbReference type="SUPFAM" id="SSF53756">
    <property type="entry name" value="UDP-Glycosyltransferase/glycogen phosphorylase"/>
    <property type="match status" value="1"/>
</dbReference>
<feature type="domain" description="Glycosyl transferase family 1" evidence="3">
    <location>
        <begin position="211"/>
        <end position="365"/>
    </location>
</feature>
<comment type="caution">
    <text evidence="5">The sequence shown here is derived from an EMBL/GenBank/DDBJ whole genome shotgun (WGS) entry which is preliminary data.</text>
</comment>
<keyword evidence="6" id="KW-1185">Reference proteome</keyword>
<evidence type="ECO:0000313" key="5">
    <source>
        <dbReference type="EMBL" id="TQK75550.1"/>
    </source>
</evidence>
<reference evidence="5 6" key="1">
    <citation type="submission" date="2019-06" db="EMBL/GenBank/DDBJ databases">
        <title>Sequencing the genomes of 1000 actinobacteria strains.</title>
        <authorList>
            <person name="Klenk H.-P."/>
        </authorList>
    </citation>
    <scope>NUCLEOTIDE SEQUENCE [LARGE SCALE GENOMIC DNA]</scope>
    <source>
        <strain evidence="5 6">DSM 10596</strain>
    </source>
</reference>
<dbReference type="InterPro" id="IPR028098">
    <property type="entry name" value="Glyco_trans_4-like_N"/>
</dbReference>
<evidence type="ECO:0000259" key="4">
    <source>
        <dbReference type="Pfam" id="PF13439"/>
    </source>
</evidence>
<dbReference type="Pfam" id="PF00534">
    <property type="entry name" value="Glycos_transf_1"/>
    <property type="match status" value="1"/>
</dbReference>
<evidence type="ECO:0000256" key="2">
    <source>
        <dbReference type="ARBA" id="ARBA00022679"/>
    </source>
</evidence>
<accession>A0A542SLP3</accession>
<dbReference type="GO" id="GO:0016757">
    <property type="term" value="F:glycosyltransferase activity"/>
    <property type="evidence" value="ECO:0007669"/>
    <property type="project" value="UniProtKB-KW"/>
</dbReference>
<dbReference type="AlphaFoldDB" id="A0A542SLP3"/>
<organism evidence="5 6">
    <name type="scientific">Rarobacter incanus</name>
    <dbReference type="NCBI Taxonomy" id="153494"/>
    <lineage>
        <taxon>Bacteria</taxon>
        <taxon>Bacillati</taxon>
        <taxon>Actinomycetota</taxon>
        <taxon>Actinomycetes</taxon>
        <taxon>Micrococcales</taxon>
        <taxon>Rarobacteraceae</taxon>
        <taxon>Rarobacter</taxon>
    </lineage>
</organism>
<dbReference type="OrthoDB" id="3268555at2"/>
<evidence type="ECO:0000313" key="6">
    <source>
        <dbReference type="Proteomes" id="UP000316181"/>
    </source>
</evidence>
<dbReference type="EMBL" id="VFNV01000001">
    <property type="protein sequence ID" value="TQK75550.1"/>
    <property type="molecule type" value="Genomic_DNA"/>
</dbReference>
<dbReference type="RefSeq" id="WP_142110950.1">
    <property type="nucleotide sequence ID" value="NZ_BAAATB010000001.1"/>
</dbReference>
<dbReference type="PANTHER" id="PTHR12526:SF510">
    <property type="entry name" value="D-INOSITOL 3-PHOSPHATE GLYCOSYLTRANSFERASE"/>
    <property type="match status" value="1"/>
</dbReference>
<keyword evidence="1" id="KW-0328">Glycosyltransferase</keyword>
<proteinExistence type="predicted"/>
<evidence type="ECO:0000259" key="3">
    <source>
        <dbReference type="Pfam" id="PF00534"/>
    </source>
</evidence>
<protein>
    <submittedName>
        <fullName evidence="5">Glycosyltransferase involved in cell wall biosynthesis</fullName>
    </submittedName>
</protein>
<evidence type="ECO:0000256" key="1">
    <source>
        <dbReference type="ARBA" id="ARBA00022676"/>
    </source>
</evidence>
<dbReference type="CDD" id="cd03801">
    <property type="entry name" value="GT4_PimA-like"/>
    <property type="match status" value="1"/>
</dbReference>
<sequence length="390" mass="40826">MNKRVLFVAAVASGGVVDQVIAAVRAVSEAGSRAAVWAPQSTLDKLAGLPADVDTRVLDIGERPALSDRRARESLRTAFESFDVIHAHGARAGALSALARPRGARPRARLVVTLHNRPVGGRTVRAIGAALIGVCAARCDAVLCVSPDLVRSVRLWGAGRIALATLRGRRDPIFDLAVVCAPSDHTAAPASVHDAERRRDAARYILGMPFSRPTIVTVARLAPQKGLAVAIEAAAHLRAAGCLGETWQWLIVGDGPLLDDLQARATVAGVGEQVQFLGRRMDVPTIIHAADLVVVPSVWEGQSIALMEAIQAAAPIIATKAGGNAYTLGGAGRLVVPGDPAALADMIAALWRSPETRRELRARAIARSRGLAGPADLARQLASVYSGGKN</sequence>